<dbReference type="EMBL" id="JABFUD020000004">
    <property type="protein sequence ID" value="KAI5081165.1"/>
    <property type="molecule type" value="Genomic_DNA"/>
</dbReference>
<evidence type="ECO:0000313" key="2">
    <source>
        <dbReference type="Proteomes" id="UP000886520"/>
    </source>
</evidence>
<gene>
    <name evidence="1" type="ORF">GOP47_0004348</name>
</gene>
<keyword evidence="2" id="KW-1185">Reference proteome</keyword>
<accession>A0A9D4V7B5</accession>
<organism evidence="1 2">
    <name type="scientific">Adiantum capillus-veneris</name>
    <name type="common">Maidenhair fern</name>
    <dbReference type="NCBI Taxonomy" id="13818"/>
    <lineage>
        <taxon>Eukaryota</taxon>
        <taxon>Viridiplantae</taxon>
        <taxon>Streptophyta</taxon>
        <taxon>Embryophyta</taxon>
        <taxon>Tracheophyta</taxon>
        <taxon>Polypodiopsida</taxon>
        <taxon>Polypodiidae</taxon>
        <taxon>Polypodiales</taxon>
        <taxon>Pteridineae</taxon>
        <taxon>Pteridaceae</taxon>
        <taxon>Vittarioideae</taxon>
        <taxon>Adiantum</taxon>
    </lineage>
</organism>
<dbReference type="AlphaFoldDB" id="A0A9D4V7B5"/>
<name>A0A9D4V7B5_ADICA</name>
<comment type="caution">
    <text evidence="1">The sequence shown here is derived from an EMBL/GenBank/DDBJ whole genome shotgun (WGS) entry which is preliminary data.</text>
</comment>
<sequence>MEDKLLGEEEAGAENEREEGLNVLVAAVAMTVESLALSCTKGMQDVGLLLVDEVGLSEHVKGGIVGKEKGIETAFEGVLCTTRPRRFELDVVTEDIMGA</sequence>
<dbReference type="Proteomes" id="UP000886520">
    <property type="component" value="Chromosome 4"/>
</dbReference>
<evidence type="ECO:0000313" key="1">
    <source>
        <dbReference type="EMBL" id="KAI5081165.1"/>
    </source>
</evidence>
<proteinExistence type="predicted"/>
<protein>
    <submittedName>
        <fullName evidence="1">Uncharacterized protein</fullName>
    </submittedName>
</protein>
<reference evidence="1" key="1">
    <citation type="submission" date="2021-01" db="EMBL/GenBank/DDBJ databases">
        <title>Adiantum capillus-veneris genome.</title>
        <authorList>
            <person name="Fang Y."/>
            <person name="Liao Q."/>
        </authorList>
    </citation>
    <scope>NUCLEOTIDE SEQUENCE</scope>
    <source>
        <strain evidence="1">H3</strain>
        <tissue evidence="1">Leaf</tissue>
    </source>
</reference>